<dbReference type="PANTHER" id="PTHR10151:SF120">
    <property type="entry name" value="BIS(5'-ADENOSYL)-TRIPHOSPHATASE"/>
    <property type="match status" value="1"/>
</dbReference>
<dbReference type="AlphaFoldDB" id="A0A8J3K1X8"/>
<comment type="caution">
    <text evidence="2">The sequence shown here is derived from an EMBL/GenBank/DDBJ whole genome shotgun (WGS) entry which is preliminary data.</text>
</comment>
<dbReference type="InterPro" id="IPR017850">
    <property type="entry name" value="Alkaline_phosphatase_core_sf"/>
</dbReference>
<evidence type="ECO:0000256" key="1">
    <source>
        <dbReference type="SAM" id="MobiDB-lite"/>
    </source>
</evidence>
<keyword evidence="2" id="KW-0255">Endonuclease</keyword>
<dbReference type="InterPro" id="IPR002591">
    <property type="entry name" value="Phosphodiest/P_Trfase"/>
</dbReference>
<feature type="compositionally biased region" description="Low complexity" evidence="1">
    <location>
        <begin position="288"/>
        <end position="309"/>
    </location>
</feature>
<sequence length="309" mass="32144">MTAHILVVGIDGVRLDTARAAHTPHLDAIEREGWLAEFELSTDAPTLSGPTWASVATGLWPRVHGIYGNVFSGHRLDAFPDVFTTAKRRGFTTFVGASWAPLVTTACGGPMFTSPSLLTFADGHTLGHDVADQHVADAAAHALGGGAFHASFVYLGEPDEVAHELGTGPEYTAAIERADRRLGQVLDAVRSRPRYAQESWTVLVVTDHGHRDEGGHGGRSRWERTAWLAACGAGIGATPPAGVSHVSVAPTVLAVLGQPLIGESHLAGTSLVPERSSNRPAADRDAAAEAASDRPAAGAAPAVESAVTA</sequence>
<gene>
    <name evidence="2" type="ORF">Cch02nite_14080</name>
</gene>
<keyword evidence="3" id="KW-1185">Reference proteome</keyword>
<dbReference type="EMBL" id="BONG01000006">
    <property type="protein sequence ID" value="GIF87964.1"/>
    <property type="molecule type" value="Genomic_DNA"/>
</dbReference>
<keyword evidence="2" id="KW-0378">Hydrolase</keyword>
<dbReference type="PANTHER" id="PTHR10151">
    <property type="entry name" value="ECTONUCLEOTIDE PYROPHOSPHATASE/PHOSPHODIESTERASE"/>
    <property type="match status" value="1"/>
</dbReference>
<name>A0A8J3K1X8_9ACTN</name>
<feature type="region of interest" description="Disordered" evidence="1">
    <location>
        <begin position="267"/>
        <end position="309"/>
    </location>
</feature>
<dbReference type="Proteomes" id="UP000619293">
    <property type="component" value="Unassembled WGS sequence"/>
</dbReference>
<evidence type="ECO:0000313" key="2">
    <source>
        <dbReference type="EMBL" id="GIF87964.1"/>
    </source>
</evidence>
<proteinExistence type="predicted"/>
<dbReference type="GO" id="GO:0016787">
    <property type="term" value="F:hydrolase activity"/>
    <property type="evidence" value="ECO:0007669"/>
    <property type="project" value="UniProtKB-ARBA"/>
</dbReference>
<dbReference type="Gene3D" id="3.40.720.10">
    <property type="entry name" value="Alkaline Phosphatase, subunit A"/>
    <property type="match status" value="1"/>
</dbReference>
<dbReference type="RefSeq" id="WP_191837707.1">
    <property type="nucleotide sequence ID" value="NZ_BAAALB010000010.1"/>
</dbReference>
<organism evidence="2 3">
    <name type="scientific">Catellatospora chokoriensis</name>
    <dbReference type="NCBI Taxonomy" id="310353"/>
    <lineage>
        <taxon>Bacteria</taxon>
        <taxon>Bacillati</taxon>
        <taxon>Actinomycetota</taxon>
        <taxon>Actinomycetes</taxon>
        <taxon>Micromonosporales</taxon>
        <taxon>Micromonosporaceae</taxon>
        <taxon>Catellatospora</taxon>
    </lineage>
</organism>
<dbReference type="SUPFAM" id="SSF53649">
    <property type="entry name" value="Alkaline phosphatase-like"/>
    <property type="match status" value="1"/>
</dbReference>
<dbReference type="Pfam" id="PF01663">
    <property type="entry name" value="Phosphodiest"/>
    <property type="match status" value="1"/>
</dbReference>
<protein>
    <submittedName>
        <fullName evidence="2">AP endonuclease</fullName>
    </submittedName>
</protein>
<evidence type="ECO:0000313" key="3">
    <source>
        <dbReference type="Proteomes" id="UP000619293"/>
    </source>
</evidence>
<dbReference type="GO" id="GO:0004519">
    <property type="term" value="F:endonuclease activity"/>
    <property type="evidence" value="ECO:0007669"/>
    <property type="project" value="UniProtKB-KW"/>
</dbReference>
<reference evidence="2 3" key="1">
    <citation type="submission" date="2021-01" db="EMBL/GenBank/DDBJ databases">
        <title>Whole genome shotgun sequence of Catellatospora chokoriensis NBRC 107358.</title>
        <authorList>
            <person name="Komaki H."/>
            <person name="Tamura T."/>
        </authorList>
    </citation>
    <scope>NUCLEOTIDE SEQUENCE [LARGE SCALE GENOMIC DNA]</scope>
    <source>
        <strain evidence="2 3">NBRC 107358</strain>
    </source>
</reference>
<accession>A0A8J3K1X8</accession>
<keyword evidence="2" id="KW-0540">Nuclease</keyword>